<keyword evidence="2" id="KW-1185">Reference proteome</keyword>
<dbReference type="PATRIC" id="fig|84531.8.peg.4488"/>
<sequence length="212" mass="22537">MFAASLAAACAHGLPHPAEESRMNAQPDTTTAAADTRLRVQDGQEVSLHAEFHYSADANTVLVRYRLRNGSADRALAVFDRGVYGERAGAVFNPGPVGAPRVEQQDGGTVLLHAPGAAAATASADPLGSAPLAVELKPGAELSDQFVHRFTGTDAPKRLRWCVAVAAFDEKQYRNPVKTDHGPIWTATGDTSAGRQLLCTPWYDVGTARFVE</sequence>
<accession>A0A0S2FGE6</accession>
<evidence type="ECO:0000313" key="2">
    <source>
        <dbReference type="Proteomes" id="UP000060787"/>
    </source>
</evidence>
<organism evidence="1 2">
    <name type="scientific">Lysobacter antibioticus</name>
    <dbReference type="NCBI Taxonomy" id="84531"/>
    <lineage>
        <taxon>Bacteria</taxon>
        <taxon>Pseudomonadati</taxon>
        <taxon>Pseudomonadota</taxon>
        <taxon>Gammaproteobacteria</taxon>
        <taxon>Lysobacterales</taxon>
        <taxon>Lysobacteraceae</taxon>
        <taxon>Lysobacter</taxon>
    </lineage>
</organism>
<proteinExistence type="predicted"/>
<reference evidence="1 2" key="1">
    <citation type="journal article" date="2015" name="BMC Genomics">
        <title>Comparative genomics and metabolic profiling of the genus Lysobacter.</title>
        <authorList>
            <person name="de Bruijn I."/>
            <person name="Cheng X."/>
            <person name="de Jager V."/>
            <person name="Exposito R.G."/>
            <person name="Watrous J."/>
            <person name="Patel N."/>
            <person name="Postma J."/>
            <person name="Dorrestein P.C."/>
            <person name="Kobayashi D."/>
            <person name="Raaijmakers J.M."/>
        </authorList>
    </citation>
    <scope>NUCLEOTIDE SEQUENCE [LARGE SCALE GENOMIC DNA]</scope>
    <source>
        <strain evidence="1 2">76</strain>
    </source>
</reference>
<dbReference type="KEGG" id="lab:LA76x_4492"/>
<evidence type="ECO:0000313" key="1">
    <source>
        <dbReference type="EMBL" id="ALN82600.1"/>
    </source>
</evidence>
<dbReference type="AlphaFoldDB" id="A0A0S2FGE6"/>
<gene>
    <name evidence="1" type="ORF">LA76x_4492</name>
</gene>
<protein>
    <submittedName>
        <fullName evidence="1">Uncharacterized protein</fullName>
    </submittedName>
</protein>
<dbReference type="Proteomes" id="UP000060787">
    <property type="component" value="Chromosome"/>
</dbReference>
<dbReference type="EMBL" id="CP011129">
    <property type="protein sequence ID" value="ALN82600.1"/>
    <property type="molecule type" value="Genomic_DNA"/>
</dbReference>
<name>A0A0S2FGE6_LYSAN</name>